<feature type="region of interest" description="Disordered" evidence="1">
    <location>
        <begin position="257"/>
        <end position="278"/>
    </location>
</feature>
<comment type="caution">
    <text evidence="2">The sequence shown here is derived from an EMBL/GenBank/DDBJ whole genome shotgun (WGS) entry which is preliminary data.</text>
</comment>
<keyword evidence="3" id="KW-1185">Reference proteome</keyword>
<accession>A0A1Y2C191</accession>
<name>A0A1Y2C191_9FUNG</name>
<dbReference type="Proteomes" id="UP000193642">
    <property type="component" value="Unassembled WGS sequence"/>
</dbReference>
<organism evidence="2 3">
    <name type="scientific">Rhizoclosmatium globosum</name>
    <dbReference type="NCBI Taxonomy" id="329046"/>
    <lineage>
        <taxon>Eukaryota</taxon>
        <taxon>Fungi</taxon>
        <taxon>Fungi incertae sedis</taxon>
        <taxon>Chytridiomycota</taxon>
        <taxon>Chytridiomycota incertae sedis</taxon>
        <taxon>Chytridiomycetes</taxon>
        <taxon>Chytridiales</taxon>
        <taxon>Chytriomycetaceae</taxon>
        <taxon>Rhizoclosmatium</taxon>
    </lineage>
</organism>
<evidence type="ECO:0000313" key="2">
    <source>
        <dbReference type="EMBL" id="ORY40813.1"/>
    </source>
</evidence>
<proteinExistence type="predicted"/>
<evidence type="ECO:0000256" key="1">
    <source>
        <dbReference type="SAM" id="MobiDB-lite"/>
    </source>
</evidence>
<reference evidence="2 3" key="1">
    <citation type="submission" date="2016-07" db="EMBL/GenBank/DDBJ databases">
        <title>Pervasive Adenine N6-methylation of Active Genes in Fungi.</title>
        <authorList>
            <consortium name="DOE Joint Genome Institute"/>
            <person name="Mondo S.J."/>
            <person name="Dannebaum R.O."/>
            <person name="Kuo R.C."/>
            <person name="Labutti K."/>
            <person name="Haridas S."/>
            <person name="Kuo A."/>
            <person name="Salamov A."/>
            <person name="Ahrendt S.R."/>
            <person name="Lipzen A."/>
            <person name="Sullivan W."/>
            <person name="Andreopoulos W.B."/>
            <person name="Clum A."/>
            <person name="Lindquist E."/>
            <person name="Daum C."/>
            <person name="Ramamoorthy G.K."/>
            <person name="Gryganskyi A."/>
            <person name="Culley D."/>
            <person name="Magnuson J.K."/>
            <person name="James T.Y."/>
            <person name="O'Malley M.A."/>
            <person name="Stajich J.E."/>
            <person name="Spatafora J.W."/>
            <person name="Visel A."/>
            <person name="Grigoriev I.V."/>
        </authorList>
    </citation>
    <scope>NUCLEOTIDE SEQUENCE [LARGE SCALE GENOMIC DNA]</scope>
    <source>
        <strain evidence="2 3">JEL800</strain>
    </source>
</reference>
<dbReference type="STRING" id="329046.A0A1Y2C191"/>
<gene>
    <name evidence="2" type="ORF">BCR33DRAFT_767951</name>
</gene>
<evidence type="ECO:0000313" key="3">
    <source>
        <dbReference type="Proteomes" id="UP000193642"/>
    </source>
</evidence>
<feature type="region of interest" description="Disordered" evidence="1">
    <location>
        <begin position="191"/>
        <end position="217"/>
    </location>
</feature>
<dbReference type="EMBL" id="MCGO01000034">
    <property type="protein sequence ID" value="ORY40813.1"/>
    <property type="molecule type" value="Genomic_DNA"/>
</dbReference>
<dbReference type="AlphaFoldDB" id="A0A1Y2C191"/>
<protein>
    <submittedName>
        <fullName evidence="2">Uncharacterized protein</fullName>
    </submittedName>
</protein>
<sequence length="355" mass="40140">MVDRACLEMRVGPFNVDRKLAFRVDGGGVEYRGDVSVVGWNAFLAVYALVGVIGKRGCEWEGEWDGVVEFWKDTCGIAVSGLRAEILGRVEVEVRDSEKSERGKVVDEDRRRKEQEKMAAAEARKAAEAAEAEAQRIAAGEALQRKAEEERLKRMREAEVKRQADEEKAKVAAQIAAKKAAEAEVLKRKTEEEAAKKKAHAKELAEQRKRQQEEERFKAAEAAKKAEAERLALKAKMEQEEKAKEAERIRRAEELERKRVDSQVQSPPMQQQQPINARKVGVAVSSSTSVRQKDPATIFKEIKRELSWYGNTRETRLKTFQNLCKSCQLDEHKTCLPSTILANSAILDFETKWAI</sequence>
<feature type="compositionally biased region" description="Low complexity" evidence="1">
    <location>
        <begin position="262"/>
        <end position="274"/>
    </location>
</feature>